<evidence type="ECO:0000256" key="2">
    <source>
        <dbReference type="SAM" id="MobiDB-lite"/>
    </source>
</evidence>
<feature type="domain" description="Peptidase M14" evidence="3">
    <location>
        <begin position="1"/>
        <end position="231"/>
    </location>
</feature>
<feature type="region of interest" description="Disordered" evidence="2">
    <location>
        <begin position="229"/>
        <end position="255"/>
    </location>
</feature>
<evidence type="ECO:0000256" key="1">
    <source>
        <dbReference type="PROSITE-ProRule" id="PRU01379"/>
    </source>
</evidence>
<sequence length="255" mass="26866">MQPTRSVDSLTWETLGTSRDGRAVRATTIVGSGAGETGGRARRKAAVIAGIHGDEREGGRHLQELLALLLTSDDTVRVYEDVNPDGTARGSRTTVQGVDPNRNWPAKNFQASRQCGPEPLSEPGVAAVHGDLVDFAPDIVIVLHSTRRGPFVNFDGPAEREAAAFAEAAGPAWSVQPSMGYPTPGSLGSWMGVDRQVPILTIEFDRDCAPEVSGPALLAGVAAVLGGRAPTPERWSTASQGGPLSGQPDDEFHVR</sequence>
<dbReference type="GO" id="GO:0004181">
    <property type="term" value="F:metallocarboxypeptidase activity"/>
    <property type="evidence" value="ECO:0007669"/>
    <property type="project" value="InterPro"/>
</dbReference>
<dbReference type="GO" id="GO:0006508">
    <property type="term" value="P:proteolysis"/>
    <property type="evidence" value="ECO:0007669"/>
    <property type="project" value="InterPro"/>
</dbReference>
<feature type="region of interest" description="Disordered" evidence="2">
    <location>
        <begin position="83"/>
        <end position="103"/>
    </location>
</feature>
<proteinExistence type="inferred from homology"/>
<evidence type="ECO:0000259" key="3">
    <source>
        <dbReference type="PROSITE" id="PS52035"/>
    </source>
</evidence>
<reference evidence="4 5" key="1">
    <citation type="submission" date="2019-02" db="EMBL/GenBank/DDBJ databases">
        <title>Deep-cultivation of Planctomycetes and their phenomic and genomic characterization uncovers novel biology.</title>
        <authorList>
            <person name="Wiegand S."/>
            <person name="Jogler M."/>
            <person name="Boedeker C."/>
            <person name="Pinto D."/>
            <person name="Vollmers J."/>
            <person name="Rivas-Marin E."/>
            <person name="Kohn T."/>
            <person name="Peeters S.H."/>
            <person name="Heuer A."/>
            <person name="Rast P."/>
            <person name="Oberbeckmann S."/>
            <person name="Bunk B."/>
            <person name="Jeske O."/>
            <person name="Meyerdierks A."/>
            <person name="Storesund J.E."/>
            <person name="Kallscheuer N."/>
            <person name="Luecker S."/>
            <person name="Lage O.M."/>
            <person name="Pohl T."/>
            <person name="Merkel B.J."/>
            <person name="Hornburger P."/>
            <person name="Mueller R.-W."/>
            <person name="Bruemmer F."/>
            <person name="Labrenz M."/>
            <person name="Spormann A.M."/>
            <person name="Op den Camp H."/>
            <person name="Overmann J."/>
            <person name="Amann R."/>
            <person name="Jetten M.S.M."/>
            <person name="Mascher T."/>
            <person name="Medema M.H."/>
            <person name="Devos D.P."/>
            <person name="Kaster A.-K."/>
            <person name="Ovreas L."/>
            <person name="Rohde M."/>
            <person name="Galperin M.Y."/>
            <person name="Jogler C."/>
        </authorList>
    </citation>
    <scope>NUCLEOTIDE SEQUENCE [LARGE SCALE GENOMIC DNA]</scope>
    <source>
        <strain evidence="4 5">Poly30</strain>
    </source>
</reference>
<dbReference type="AlphaFoldDB" id="A0A518F0U8"/>
<feature type="active site" description="Proton donor/acceptor" evidence="1">
    <location>
        <position position="203"/>
    </location>
</feature>
<dbReference type="SUPFAM" id="SSF53187">
    <property type="entry name" value="Zn-dependent exopeptidases"/>
    <property type="match status" value="1"/>
</dbReference>
<gene>
    <name evidence="4" type="ORF">Poly30_55270</name>
</gene>
<dbReference type="RefSeq" id="WP_419190727.1">
    <property type="nucleotide sequence ID" value="NZ_CP036434.1"/>
</dbReference>
<organism evidence="4 5">
    <name type="scientific">Saltatorellus ferox</name>
    <dbReference type="NCBI Taxonomy" id="2528018"/>
    <lineage>
        <taxon>Bacteria</taxon>
        <taxon>Pseudomonadati</taxon>
        <taxon>Planctomycetota</taxon>
        <taxon>Planctomycetia</taxon>
        <taxon>Planctomycetia incertae sedis</taxon>
        <taxon>Saltatorellus</taxon>
    </lineage>
</organism>
<name>A0A518F0U8_9BACT</name>
<dbReference type="Gene3D" id="3.40.630.10">
    <property type="entry name" value="Zn peptidases"/>
    <property type="match status" value="1"/>
</dbReference>
<evidence type="ECO:0000313" key="5">
    <source>
        <dbReference type="Proteomes" id="UP000320390"/>
    </source>
</evidence>
<comment type="similarity">
    <text evidence="1">Belongs to the peptidase M14 family.</text>
</comment>
<dbReference type="Proteomes" id="UP000320390">
    <property type="component" value="Chromosome"/>
</dbReference>
<protein>
    <submittedName>
        <fullName evidence="4">Murein peptide amidase A</fullName>
    </submittedName>
</protein>
<accession>A0A518F0U8</accession>
<dbReference type="Pfam" id="PF00246">
    <property type="entry name" value="Peptidase_M14"/>
    <property type="match status" value="1"/>
</dbReference>
<keyword evidence="5" id="KW-1185">Reference proteome</keyword>
<evidence type="ECO:0000313" key="4">
    <source>
        <dbReference type="EMBL" id="QDV09966.1"/>
    </source>
</evidence>
<dbReference type="GO" id="GO:0008270">
    <property type="term" value="F:zinc ion binding"/>
    <property type="evidence" value="ECO:0007669"/>
    <property type="project" value="InterPro"/>
</dbReference>
<dbReference type="InterPro" id="IPR000834">
    <property type="entry name" value="Peptidase_M14"/>
</dbReference>
<dbReference type="PROSITE" id="PS52035">
    <property type="entry name" value="PEPTIDASE_M14"/>
    <property type="match status" value="1"/>
</dbReference>
<dbReference type="EMBL" id="CP036434">
    <property type="protein sequence ID" value="QDV09966.1"/>
    <property type="molecule type" value="Genomic_DNA"/>
</dbReference>